<dbReference type="AlphaFoldDB" id="A0A7W6BJP2"/>
<sequence length="47" mass="5065">MIVKSLWLAGAGGKDIWVSEKGFFETQPSLNNMDAAQMALPIKNGKA</sequence>
<evidence type="ECO:0000313" key="2">
    <source>
        <dbReference type="Proteomes" id="UP000571950"/>
    </source>
</evidence>
<dbReference type="EMBL" id="JACIDT010000021">
    <property type="protein sequence ID" value="MBB3928265.1"/>
    <property type="molecule type" value="Genomic_DNA"/>
</dbReference>
<evidence type="ECO:0000313" key="1">
    <source>
        <dbReference type="EMBL" id="MBB3928265.1"/>
    </source>
</evidence>
<proteinExistence type="predicted"/>
<name>A0A7W6BJP2_9SPHN</name>
<gene>
    <name evidence="1" type="ORF">GGR43_004009</name>
</gene>
<organism evidence="1 2">
    <name type="scientific">Sphingobium jiangsuense</name>
    <dbReference type="NCBI Taxonomy" id="870476"/>
    <lineage>
        <taxon>Bacteria</taxon>
        <taxon>Pseudomonadati</taxon>
        <taxon>Pseudomonadota</taxon>
        <taxon>Alphaproteobacteria</taxon>
        <taxon>Sphingomonadales</taxon>
        <taxon>Sphingomonadaceae</taxon>
        <taxon>Sphingobium</taxon>
    </lineage>
</organism>
<keyword evidence="2" id="KW-1185">Reference proteome</keyword>
<accession>A0A7W6BJP2</accession>
<protein>
    <submittedName>
        <fullName evidence="1">Uncharacterized protein</fullName>
    </submittedName>
</protein>
<reference evidence="1 2" key="1">
    <citation type="submission" date="2020-08" db="EMBL/GenBank/DDBJ databases">
        <title>Genomic Encyclopedia of Type Strains, Phase IV (KMG-IV): sequencing the most valuable type-strain genomes for metagenomic binning, comparative biology and taxonomic classification.</title>
        <authorList>
            <person name="Goeker M."/>
        </authorList>
    </citation>
    <scope>NUCLEOTIDE SEQUENCE [LARGE SCALE GENOMIC DNA]</scope>
    <source>
        <strain evidence="1 2">DSM 26189</strain>
    </source>
</reference>
<comment type="caution">
    <text evidence="1">The sequence shown here is derived from an EMBL/GenBank/DDBJ whole genome shotgun (WGS) entry which is preliminary data.</text>
</comment>
<dbReference type="Proteomes" id="UP000571950">
    <property type="component" value="Unassembled WGS sequence"/>
</dbReference>